<dbReference type="RefSeq" id="WP_000877524.1">
    <property type="nucleotide sequence ID" value="NZ_CAAKHA010000028.1"/>
</dbReference>
<dbReference type="Pfam" id="PF13279">
    <property type="entry name" value="4HBT_2"/>
    <property type="match status" value="1"/>
</dbReference>
<name>A0A1L2Z018_BACTI</name>
<dbReference type="EMBL" id="CAAKHA010000028">
    <property type="protein sequence ID" value="VIJ07835.1"/>
    <property type="molecule type" value="Genomic_DNA"/>
</dbReference>
<comment type="similarity">
    <text evidence="1">Belongs to the 4-hydroxybenzoyl-CoA thioesterase family.</text>
</comment>
<evidence type="ECO:0000256" key="1">
    <source>
        <dbReference type="ARBA" id="ARBA00005953"/>
    </source>
</evidence>
<organism evidence="3">
    <name type="scientific">Bacillus thuringiensis subsp. israelensis</name>
    <dbReference type="NCBI Taxonomy" id="1430"/>
    <lineage>
        <taxon>Bacteria</taxon>
        <taxon>Bacillati</taxon>
        <taxon>Bacillota</taxon>
        <taxon>Bacilli</taxon>
        <taxon>Bacillales</taxon>
        <taxon>Bacillaceae</taxon>
        <taxon>Bacillus</taxon>
        <taxon>Bacillus cereus group</taxon>
    </lineage>
</organism>
<dbReference type="CDD" id="cd00586">
    <property type="entry name" value="4HBT"/>
    <property type="match status" value="1"/>
</dbReference>
<geneLocation type="plasmid" evidence="3">
    <name>pAM65-52-1-360K</name>
</geneLocation>
<dbReference type="PIRSF" id="PIRSF003230">
    <property type="entry name" value="YbgC"/>
    <property type="match status" value="1"/>
</dbReference>
<evidence type="ECO:0000256" key="2">
    <source>
        <dbReference type="ARBA" id="ARBA00022801"/>
    </source>
</evidence>
<evidence type="ECO:0000313" key="3">
    <source>
        <dbReference type="EMBL" id="APF32638.1"/>
    </source>
</evidence>
<protein>
    <submittedName>
        <fullName evidence="4">1,4-dihydroxy-2-naphthoyl-CoA hydrolase</fullName>
    </submittedName>
    <submittedName>
        <fullName evidence="3">Thioesterase</fullName>
    </submittedName>
</protein>
<dbReference type="InterPro" id="IPR006684">
    <property type="entry name" value="YbgC/YbaW"/>
</dbReference>
<dbReference type="PANTHER" id="PTHR31793:SF27">
    <property type="entry name" value="NOVEL THIOESTERASE SUPERFAMILY DOMAIN AND SAPOSIN A-TYPE DOMAIN CONTAINING PROTEIN (0610012H03RIK)"/>
    <property type="match status" value="1"/>
</dbReference>
<dbReference type="SUPFAM" id="SSF54637">
    <property type="entry name" value="Thioesterase/thiol ester dehydrase-isomerase"/>
    <property type="match status" value="1"/>
</dbReference>
<evidence type="ECO:0000313" key="4">
    <source>
        <dbReference type="EMBL" id="VIJ07835.1"/>
    </source>
</evidence>
<keyword evidence="2 4" id="KW-0378">Hydrolase</keyword>
<dbReference type="Gene3D" id="3.10.129.10">
    <property type="entry name" value="Hotdog Thioesterase"/>
    <property type="match status" value="1"/>
</dbReference>
<dbReference type="InterPro" id="IPR050563">
    <property type="entry name" value="4-hydroxybenzoyl-CoA_TE"/>
</dbReference>
<reference evidence="3" key="1">
    <citation type="journal article" date="2017" name="Res. Microbiol.">
        <title>Comparative genomics of extrachromosomal elements in Bacillus thuringiensis subsp. israelensis.</title>
        <authorList>
            <person name="Bolotin A."/>
            <person name="Gillis A."/>
            <person name="Sanchis V."/>
            <person name="Nielsen-LeRoux C."/>
            <person name="Mahillon J."/>
            <person name="Lereclus D."/>
            <person name="Sorokin A."/>
        </authorList>
    </citation>
    <scope>NUCLEOTIDE SEQUENCE</scope>
    <source>
        <strain evidence="3">AM65-52</strain>
        <plasmid evidence="3">pAM65-52-1-360K</plasmid>
    </source>
</reference>
<keyword evidence="3" id="KW-0614">Plasmid</keyword>
<accession>A0A1L2Z018</accession>
<proteinExistence type="inferred from homology"/>
<reference evidence="4 5" key="2">
    <citation type="submission" date="2019-04" db="EMBL/GenBank/DDBJ databases">
        <authorList>
            <person name="Patino-Navarrete R."/>
            <person name="Patino Navarrete R."/>
        </authorList>
    </citation>
    <scope>NUCLEOTIDE SEQUENCE [LARGE SCALE GENOMIC DNA]</scope>
    <source>
        <strain evidence="4">Bacillus thuringiensis strain AR23</strain>
    </source>
</reference>
<dbReference type="PANTHER" id="PTHR31793">
    <property type="entry name" value="4-HYDROXYBENZOYL-COA THIOESTERASE FAMILY MEMBER"/>
    <property type="match status" value="1"/>
</dbReference>
<dbReference type="Proteomes" id="UP000508034">
    <property type="component" value="Unassembled WGS sequence"/>
</dbReference>
<dbReference type="GO" id="GO:0047617">
    <property type="term" value="F:fatty acyl-CoA hydrolase activity"/>
    <property type="evidence" value="ECO:0007669"/>
    <property type="project" value="TreeGrafter"/>
</dbReference>
<evidence type="ECO:0000313" key="5">
    <source>
        <dbReference type="Proteomes" id="UP000508034"/>
    </source>
</evidence>
<dbReference type="EMBL" id="CP013276">
    <property type="protein sequence ID" value="APF32638.1"/>
    <property type="molecule type" value="Genomic_DNA"/>
</dbReference>
<gene>
    <name evidence="3" type="ORF">ATN07_29480</name>
    <name evidence="4" type="ORF">BTAR23_AR23_05933</name>
</gene>
<dbReference type="InterPro" id="IPR029069">
    <property type="entry name" value="HotDog_dom_sf"/>
</dbReference>
<dbReference type="AlphaFoldDB" id="A0A1L2Z018"/>
<sequence>MKYRYNFKIRFGDTDAYGIVHHRNYYNYFEEARFQFSADIFGFNVESDVKFPVIESSCIYKNPLKFSLDYHILEVECRIIENAKLEFNYIIKDKTSKKKYAYGKTVHVFVNEKNKMCVEIPEWISKKLVDSSFVV</sequence>